<sequence length="139" mass="17154">MKLPWIKVWRSIMPSYLSCLNNTDVPYSGLVKWKRAAMCLWWSGRRKRRYFVALCRQALHVPCRFRSRSALGHRPLPTHRHYRPHRRSHRDRKRRRFRQVEKNRRREKTLCDDRAHVVEEKYYPYLENFLFLHAVTVAH</sequence>
<evidence type="ECO:0000313" key="2">
    <source>
        <dbReference type="EMBL" id="KHN86296.1"/>
    </source>
</evidence>
<dbReference type="AlphaFoldDB" id="A0A0B2VRZ5"/>
<organism evidence="2 3">
    <name type="scientific">Toxocara canis</name>
    <name type="common">Canine roundworm</name>
    <dbReference type="NCBI Taxonomy" id="6265"/>
    <lineage>
        <taxon>Eukaryota</taxon>
        <taxon>Metazoa</taxon>
        <taxon>Ecdysozoa</taxon>
        <taxon>Nematoda</taxon>
        <taxon>Chromadorea</taxon>
        <taxon>Rhabditida</taxon>
        <taxon>Spirurina</taxon>
        <taxon>Ascaridomorpha</taxon>
        <taxon>Ascaridoidea</taxon>
        <taxon>Toxocaridae</taxon>
        <taxon>Toxocara</taxon>
    </lineage>
</organism>
<name>A0A0B2VRZ5_TOXCA</name>
<dbReference type="EMBL" id="JPKZ01000634">
    <property type="protein sequence ID" value="KHN86296.1"/>
    <property type="molecule type" value="Genomic_DNA"/>
</dbReference>
<evidence type="ECO:0000313" key="3">
    <source>
        <dbReference type="Proteomes" id="UP000031036"/>
    </source>
</evidence>
<protein>
    <submittedName>
        <fullName evidence="2">Uncharacterized protein</fullName>
    </submittedName>
</protein>
<evidence type="ECO:0000256" key="1">
    <source>
        <dbReference type="SAM" id="MobiDB-lite"/>
    </source>
</evidence>
<accession>A0A0B2VRZ5</accession>
<keyword evidence="3" id="KW-1185">Reference proteome</keyword>
<feature type="compositionally biased region" description="Basic residues" evidence="1">
    <location>
        <begin position="76"/>
        <end position="97"/>
    </location>
</feature>
<reference evidence="2 3" key="1">
    <citation type="submission" date="2014-11" db="EMBL/GenBank/DDBJ databases">
        <title>Genetic blueprint of the zoonotic pathogen Toxocara canis.</title>
        <authorList>
            <person name="Zhu X.-Q."/>
            <person name="Korhonen P.K."/>
            <person name="Cai H."/>
            <person name="Young N.D."/>
            <person name="Nejsum P."/>
            <person name="von Samson-Himmelstjerna G."/>
            <person name="Boag P.R."/>
            <person name="Tan P."/>
            <person name="Li Q."/>
            <person name="Min J."/>
            <person name="Yang Y."/>
            <person name="Wang X."/>
            <person name="Fang X."/>
            <person name="Hall R.S."/>
            <person name="Hofmann A."/>
            <person name="Sternberg P.W."/>
            <person name="Jex A.R."/>
            <person name="Gasser R.B."/>
        </authorList>
    </citation>
    <scope>NUCLEOTIDE SEQUENCE [LARGE SCALE GENOMIC DNA]</scope>
    <source>
        <strain evidence="2">PN_DK_2014</strain>
    </source>
</reference>
<comment type="caution">
    <text evidence="2">The sequence shown here is derived from an EMBL/GenBank/DDBJ whole genome shotgun (WGS) entry which is preliminary data.</text>
</comment>
<dbReference type="Proteomes" id="UP000031036">
    <property type="component" value="Unassembled WGS sequence"/>
</dbReference>
<gene>
    <name evidence="2" type="ORF">Tcan_00370</name>
</gene>
<proteinExistence type="predicted"/>
<feature type="region of interest" description="Disordered" evidence="1">
    <location>
        <begin position="74"/>
        <end position="103"/>
    </location>
</feature>